<evidence type="ECO:0000313" key="2">
    <source>
        <dbReference type="Proteomes" id="UP000694892"/>
    </source>
</evidence>
<gene>
    <name evidence="1" type="ORF">XELAEV_18038799mg</name>
</gene>
<accession>A0A974H7R8</accession>
<organism evidence="1 2">
    <name type="scientific">Xenopus laevis</name>
    <name type="common">African clawed frog</name>
    <dbReference type="NCBI Taxonomy" id="8355"/>
    <lineage>
        <taxon>Eukaryota</taxon>
        <taxon>Metazoa</taxon>
        <taxon>Chordata</taxon>
        <taxon>Craniata</taxon>
        <taxon>Vertebrata</taxon>
        <taxon>Euteleostomi</taxon>
        <taxon>Amphibia</taxon>
        <taxon>Batrachia</taxon>
        <taxon>Anura</taxon>
        <taxon>Pipoidea</taxon>
        <taxon>Pipidae</taxon>
        <taxon>Xenopodinae</taxon>
        <taxon>Xenopus</taxon>
        <taxon>Xenopus</taxon>
    </lineage>
</organism>
<name>A0A974H7R8_XENLA</name>
<proteinExistence type="predicted"/>
<sequence>MFKVHPPPYIGQIPISDTVWLICRIYALHCSDTAHLSQVQVSLKYPPQSRLSTFGGRNRRFHYKVCDGDAAVHYWAGR</sequence>
<reference evidence="2" key="1">
    <citation type="journal article" date="2016" name="Nature">
        <title>Genome evolution in the allotetraploid frog Xenopus laevis.</title>
        <authorList>
            <person name="Session A.M."/>
            <person name="Uno Y."/>
            <person name="Kwon T."/>
            <person name="Chapman J.A."/>
            <person name="Toyoda A."/>
            <person name="Takahashi S."/>
            <person name="Fukui A."/>
            <person name="Hikosaka A."/>
            <person name="Suzuki A."/>
            <person name="Kondo M."/>
            <person name="van Heeringen S.J."/>
            <person name="Quigley I."/>
            <person name="Heinz S."/>
            <person name="Ogino H."/>
            <person name="Ochi H."/>
            <person name="Hellsten U."/>
            <person name="Lyons J.B."/>
            <person name="Simakov O."/>
            <person name="Putnam N."/>
            <person name="Stites J."/>
            <person name="Kuroki Y."/>
            <person name="Tanaka T."/>
            <person name="Michiue T."/>
            <person name="Watanabe M."/>
            <person name="Bogdanovic O."/>
            <person name="Lister R."/>
            <person name="Georgiou G."/>
            <person name="Paranjpe S.S."/>
            <person name="van Kruijsbergen I."/>
            <person name="Shu S."/>
            <person name="Carlson J."/>
            <person name="Kinoshita T."/>
            <person name="Ohta Y."/>
            <person name="Mawaribuchi S."/>
            <person name="Jenkins J."/>
            <person name="Grimwood J."/>
            <person name="Schmutz J."/>
            <person name="Mitros T."/>
            <person name="Mozaffari S.V."/>
            <person name="Suzuki Y."/>
            <person name="Haramoto Y."/>
            <person name="Yamamoto T.S."/>
            <person name="Takagi C."/>
            <person name="Heald R."/>
            <person name="Miller K."/>
            <person name="Haudenschild C."/>
            <person name="Kitzman J."/>
            <person name="Nakayama T."/>
            <person name="Izutsu Y."/>
            <person name="Robert J."/>
            <person name="Fortriede J."/>
            <person name="Burns K."/>
            <person name="Lotay V."/>
            <person name="Karimi K."/>
            <person name="Yasuoka Y."/>
            <person name="Dichmann D.S."/>
            <person name="Flajnik M.F."/>
            <person name="Houston D.W."/>
            <person name="Shendure J."/>
            <person name="DuPasquier L."/>
            <person name="Vize P.D."/>
            <person name="Zorn A.M."/>
            <person name="Ito M."/>
            <person name="Marcotte E.M."/>
            <person name="Wallingford J.B."/>
            <person name="Ito Y."/>
            <person name="Asashima M."/>
            <person name="Ueno N."/>
            <person name="Matsuda Y."/>
            <person name="Veenstra G.J."/>
            <person name="Fujiyama A."/>
            <person name="Harland R.M."/>
            <person name="Taira M."/>
            <person name="Rokhsar D.S."/>
        </authorList>
    </citation>
    <scope>NUCLEOTIDE SEQUENCE [LARGE SCALE GENOMIC DNA]</scope>
    <source>
        <strain evidence="2">J</strain>
    </source>
</reference>
<protein>
    <submittedName>
        <fullName evidence="1">Uncharacterized protein</fullName>
    </submittedName>
</protein>
<dbReference type="EMBL" id="CM004480">
    <property type="protein sequence ID" value="OCT67501.1"/>
    <property type="molecule type" value="Genomic_DNA"/>
</dbReference>
<dbReference type="Proteomes" id="UP000694892">
    <property type="component" value="Chromosome 8L"/>
</dbReference>
<dbReference type="AlphaFoldDB" id="A0A974H7R8"/>
<evidence type="ECO:0000313" key="1">
    <source>
        <dbReference type="EMBL" id="OCT67501.1"/>
    </source>
</evidence>